<dbReference type="GO" id="GO:0008696">
    <property type="term" value="F:4-amino-4-deoxychorismate lyase activity"/>
    <property type="evidence" value="ECO:0007669"/>
    <property type="project" value="UniProtKB-EC"/>
</dbReference>
<evidence type="ECO:0000313" key="3">
    <source>
        <dbReference type="Proteomes" id="UP000267164"/>
    </source>
</evidence>
<name>A0A386Z809_9NOCA</name>
<dbReference type="NCBIfam" id="NF005886">
    <property type="entry name" value="PRK07849.1-1"/>
    <property type="match status" value="1"/>
</dbReference>
<dbReference type="RefSeq" id="WP_120735268.1">
    <property type="nucleotide sequence ID" value="NZ_CP032568.1"/>
</dbReference>
<dbReference type="Gene3D" id="3.20.10.10">
    <property type="entry name" value="D-amino Acid Aminotransferase, subunit A, domain 2"/>
    <property type="match status" value="1"/>
</dbReference>
<evidence type="ECO:0000313" key="2">
    <source>
        <dbReference type="EMBL" id="AYF73333.1"/>
    </source>
</evidence>
<dbReference type="InterPro" id="IPR043132">
    <property type="entry name" value="BCAT-like_C"/>
</dbReference>
<dbReference type="GO" id="GO:0046394">
    <property type="term" value="P:carboxylic acid biosynthetic process"/>
    <property type="evidence" value="ECO:0007669"/>
    <property type="project" value="UniProtKB-ARBA"/>
</dbReference>
<dbReference type="Proteomes" id="UP000267164">
    <property type="component" value="Chromosome"/>
</dbReference>
<dbReference type="NCBIfam" id="NF005887">
    <property type="entry name" value="PRK07849.1-2"/>
    <property type="match status" value="1"/>
</dbReference>
<organism evidence="2 3">
    <name type="scientific">Nocardia yunnanensis</name>
    <dbReference type="NCBI Taxonomy" id="2382165"/>
    <lineage>
        <taxon>Bacteria</taxon>
        <taxon>Bacillati</taxon>
        <taxon>Actinomycetota</taxon>
        <taxon>Actinomycetes</taxon>
        <taxon>Mycobacteriales</taxon>
        <taxon>Nocardiaceae</taxon>
        <taxon>Nocardia</taxon>
    </lineage>
</organism>
<dbReference type="InterPro" id="IPR036038">
    <property type="entry name" value="Aminotransferase-like"/>
</dbReference>
<dbReference type="OrthoDB" id="3199344at2"/>
<comment type="similarity">
    <text evidence="1">Belongs to the class-IV pyridoxal-phosphate-dependent aminotransferase family.</text>
</comment>
<dbReference type="InterPro" id="IPR050571">
    <property type="entry name" value="Class-IV_PLP-Dep_Aminotrnsfr"/>
</dbReference>
<dbReference type="PANTHER" id="PTHR42743:SF11">
    <property type="entry name" value="AMINODEOXYCHORISMATE LYASE"/>
    <property type="match status" value="1"/>
</dbReference>
<dbReference type="InterPro" id="IPR043131">
    <property type="entry name" value="BCAT-like_N"/>
</dbReference>
<dbReference type="InterPro" id="IPR001544">
    <property type="entry name" value="Aminotrans_IV"/>
</dbReference>
<proteinExistence type="inferred from homology"/>
<dbReference type="EC" id="4.1.3.38" evidence="2"/>
<dbReference type="AlphaFoldDB" id="A0A386Z809"/>
<evidence type="ECO:0000256" key="1">
    <source>
        <dbReference type="ARBA" id="ARBA00009320"/>
    </source>
</evidence>
<accession>A0A386Z809</accession>
<dbReference type="PANTHER" id="PTHR42743">
    <property type="entry name" value="AMINO-ACID AMINOTRANSFERASE"/>
    <property type="match status" value="1"/>
</dbReference>
<dbReference type="KEGG" id="nyu:D7D52_05045"/>
<sequence length="308" mass="33211">MVERVLVTLDGAIQDPDAPLLYADDIGLLRGDGVFETVLVREGVPCALELHLARLRRSAESLELPAPDLEAWRFAVEMAAEEWGAEREGTLRMVLTRGRDSDHGHSGERSANKGGVLAEAEPATTGYVFVVPVPARVEKARTEGISVITLSRGISVDLAQNAPWLLLGAKTLSYATNMSALRFAQRMGADDVIFTSTEHRVLEGPRSTVVVQRDNSLITPPARNGVLPGTTQRALYAQAEKAGWDCRYEPLFVADLITADAVWLLSSVTLAARVASLDGLRMSAPDNAGEITEMVNRGIALPGSLADW</sequence>
<gene>
    <name evidence="2" type="ORF">D7D52_05045</name>
</gene>
<dbReference type="Gene3D" id="3.30.470.10">
    <property type="match status" value="1"/>
</dbReference>
<keyword evidence="3" id="KW-1185">Reference proteome</keyword>
<dbReference type="SUPFAM" id="SSF56752">
    <property type="entry name" value="D-aminoacid aminotransferase-like PLP-dependent enzymes"/>
    <property type="match status" value="1"/>
</dbReference>
<protein>
    <submittedName>
        <fullName evidence="2">Aminodeoxychorismate lyase</fullName>
        <ecNumber evidence="2">4.1.3.38</ecNumber>
    </submittedName>
</protein>
<dbReference type="EMBL" id="CP032568">
    <property type="protein sequence ID" value="AYF73333.1"/>
    <property type="molecule type" value="Genomic_DNA"/>
</dbReference>
<reference evidence="2 3" key="1">
    <citation type="submission" date="2018-09" db="EMBL/GenBank/DDBJ databases">
        <title>Nocardia yunnanensis sp. nov., an actinomycete isolated from a soil sample.</title>
        <authorList>
            <person name="Zhang J."/>
        </authorList>
    </citation>
    <scope>NUCLEOTIDE SEQUENCE [LARGE SCALE GENOMIC DNA]</scope>
    <source>
        <strain evidence="2 3">CFHS0054</strain>
    </source>
</reference>
<dbReference type="Pfam" id="PF01063">
    <property type="entry name" value="Aminotran_4"/>
    <property type="match status" value="1"/>
</dbReference>
<dbReference type="GO" id="GO:0005829">
    <property type="term" value="C:cytosol"/>
    <property type="evidence" value="ECO:0007669"/>
    <property type="project" value="TreeGrafter"/>
</dbReference>
<keyword evidence="2" id="KW-0456">Lyase</keyword>